<dbReference type="PANTHER" id="PTHR36441">
    <property type="entry name" value="HYPOTHETICAL CYTOSOLIC PROTEIN"/>
    <property type="match status" value="1"/>
</dbReference>
<evidence type="ECO:0000313" key="1">
    <source>
        <dbReference type="EMBL" id="GAG72382.1"/>
    </source>
</evidence>
<proteinExistence type="predicted"/>
<reference evidence="1" key="1">
    <citation type="journal article" date="2014" name="Front. Microbiol.">
        <title>High frequency of phylogenetically diverse reductive dehalogenase-homologous genes in deep subseafloor sedimentary metagenomes.</title>
        <authorList>
            <person name="Kawai M."/>
            <person name="Futagami T."/>
            <person name="Toyoda A."/>
            <person name="Takaki Y."/>
            <person name="Nishi S."/>
            <person name="Hori S."/>
            <person name="Arai W."/>
            <person name="Tsubouchi T."/>
            <person name="Morono Y."/>
            <person name="Uchiyama I."/>
            <person name="Ito T."/>
            <person name="Fujiyama A."/>
            <person name="Inagaki F."/>
            <person name="Takami H."/>
        </authorList>
    </citation>
    <scope>NUCLEOTIDE SEQUENCE</scope>
    <source>
        <strain evidence="1">Expedition CK06-06</strain>
    </source>
</reference>
<dbReference type="Gene3D" id="3.30.70.1120">
    <property type="entry name" value="TT1725-like"/>
    <property type="match status" value="1"/>
</dbReference>
<name>X1ASV2_9ZZZZ</name>
<dbReference type="Pfam" id="PF04456">
    <property type="entry name" value="DUF503"/>
    <property type="match status" value="1"/>
</dbReference>
<dbReference type="AlphaFoldDB" id="X1ASV2"/>
<dbReference type="PANTHER" id="PTHR36441:SF1">
    <property type="entry name" value="DUF503 DOMAIN-CONTAINING PROTEIN"/>
    <property type="match status" value="1"/>
</dbReference>
<dbReference type="SUPFAM" id="SSF103007">
    <property type="entry name" value="Hypothetical protein TT1725"/>
    <property type="match status" value="1"/>
</dbReference>
<dbReference type="InterPro" id="IPR007546">
    <property type="entry name" value="DUF503"/>
</dbReference>
<evidence type="ECO:0008006" key="2">
    <source>
        <dbReference type="Google" id="ProtNLM"/>
    </source>
</evidence>
<accession>X1ASV2</accession>
<dbReference type="InterPro" id="IPR036746">
    <property type="entry name" value="TT1725-like_sf"/>
</dbReference>
<dbReference type="EMBL" id="BART01006999">
    <property type="protein sequence ID" value="GAG72382.1"/>
    <property type="molecule type" value="Genomic_DNA"/>
</dbReference>
<organism evidence="1">
    <name type="scientific">marine sediment metagenome</name>
    <dbReference type="NCBI Taxonomy" id="412755"/>
    <lineage>
        <taxon>unclassified sequences</taxon>
        <taxon>metagenomes</taxon>
        <taxon>ecological metagenomes</taxon>
    </lineage>
</organism>
<protein>
    <recommendedName>
        <fullName evidence="2">DUF503 domain-containing protein</fullName>
    </recommendedName>
</protein>
<sequence>MIIAIVEIDLFLPYCHSLKEKRSIIKSLIDSLGKKNNISIKEINYKDLWQRSLLGITSICDNTDSAKKFLDMIKNKIYEKEGTQIIKFNSSIHLTE</sequence>
<gene>
    <name evidence="1" type="ORF">S01H4_15978</name>
</gene>
<comment type="caution">
    <text evidence="1">The sequence shown here is derived from an EMBL/GenBank/DDBJ whole genome shotgun (WGS) entry which is preliminary data.</text>
</comment>